<gene>
    <name evidence="1" type="ORF">NB231_03420</name>
</gene>
<accession>A4BRC5</accession>
<reference evidence="1 2" key="1">
    <citation type="submission" date="2006-02" db="EMBL/GenBank/DDBJ databases">
        <authorList>
            <person name="Waterbury J."/>
            <person name="Ferriera S."/>
            <person name="Johnson J."/>
            <person name="Kravitz S."/>
            <person name="Halpern A."/>
            <person name="Remington K."/>
            <person name="Beeson K."/>
            <person name="Tran B."/>
            <person name="Rogers Y.-H."/>
            <person name="Friedman R."/>
            <person name="Venter J.C."/>
        </authorList>
    </citation>
    <scope>NUCLEOTIDE SEQUENCE [LARGE SCALE GENOMIC DNA]</scope>
    <source>
        <strain evidence="1 2">Nb-231</strain>
    </source>
</reference>
<dbReference type="eggNOG" id="ENOG502ZC02">
    <property type="taxonomic scope" value="Bacteria"/>
</dbReference>
<proteinExistence type="predicted"/>
<dbReference type="HOGENOM" id="CLU_1223818_0_0_6"/>
<organism evidence="1 2">
    <name type="scientific">Nitrococcus mobilis Nb-231</name>
    <dbReference type="NCBI Taxonomy" id="314278"/>
    <lineage>
        <taxon>Bacteria</taxon>
        <taxon>Pseudomonadati</taxon>
        <taxon>Pseudomonadota</taxon>
        <taxon>Gammaproteobacteria</taxon>
        <taxon>Chromatiales</taxon>
        <taxon>Ectothiorhodospiraceae</taxon>
        <taxon>Nitrococcus</taxon>
    </lineage>
</organism>
<protein>
    <submittedName>
        <fullName evidence="1">Uncharacterized protein</fullName>
    </submittedName>
</protein>
<dbReference type="Proteomes" id="UP000003374">
    <property type="component" value="Unassembled WGS sequence"/>
</dbReference>
<dbReference type="AlphaFoldDB" id="A4BRC5"/>
<dbReference type="EMBL" id="AAOF01000006">
    <property type="protein sequence ID" value="EAR21747.1"/>
    <property type="molecule type" value="Genomic_DNA"/>
</dbReference>
<dbReference type="STRING" id="314278.NB231_03420"/>
<keyword evidence="2" id="KW-1185">Reference proteome</keyword>
<dbReference type="OrthoDB" id="556081at2"/>
<name>A4BRC5_9GAMM</name>
<comment type="caution">
    <text evidence="1">The sequence shown here is derived from an EMBL/GenBank/DDBJ whole genome shotgun (WGS) entry which is preliminary data.</text>
</comment>
<dbReference type="RefSeq" id="WP_004999737.1">
    <property type="nucleotide sequence ID" value="NZ_CH672427.1"/>
</dbReference>
<evidence type="ECO:0000313" key="1">
    <source>
        <dbReference type="EMBL" id="EAR21747.1"/>
    </source>
</evidence>
<evidence type="ECO:0000313" key="2">
    <source>
        <dbReference type="Proteomes" id="UP000003374"/>
    </source>
</evidence>
<sequence>MAARHQYVALRTSLPALPATPFGREALPISAIRLERRLGDLHPAHREALTALERLLDWRHLGKALPTDTYLRRFRAAEPQLAAHGVLDLVAVPLEMHTVVAALRRHARGEPAPAAGARWGFGPRLAHMRAHWDEPLLGVGAVFPWLAEARNHLQEHRPRELERLLLGERWRMLARTRRYGHFDFREVARYVLQWRLVAAWRRYNAEAAGRRLQAGIEQGLGHYRRLF</sequence>